<evidence type="ECO:0000256" key="20">
    <source>
        <dbReference type="ARBA" id="ARBA00040123"/>
    </source>
</evidence>
<dbReference type="PANTHER" id="PTHR12418">
    <property type="entry name" value="ACYL-COENZYME A THIOESTERASE THEM4"/>
    <property type="match status" value="1"/>
</dbReference>
<evidence type="ECO:0000256" key="6">
    <source>
        <dbReference type="ARBA" id="ARBA00022490"/>
    </source>
</evidence>
<keyword evidence="6" id="KW-0963">Cytoplasm</keyword>
<evidence type="ECO:0000256" key="9">
    <source>
        <dbReference type="ARBA" id="ARBA00022801"/>
    </source>
</evidence>
<comment type="similarity">
    <text evidence="18">Belongs to the THEM4/THEM5 thioesterase family.</text>
</comment>
<evidence type="ECO:0000256" key="16">
    <source>
        <dbReference type="ARBA" id="ARBA00035852"/>
    </source>
</evidence>
<dbReference type="PANTHER" id="PTHR12418:SF19">
    <property type="entry name" value="ACYL-COENZYME A THIOESTERASE THEM4"/>
    <property type="match status" value="1"/>
</dbReference>
<comment type="catalytic activity">
    <reaction evidence="23">
        <text>hexadecanoyl-CoA + H2O = hexadecanoate + CoA + H(+)</text>
        <dbReference type="Rhea" id="RHEA:16645"/>
        <dbReference type="ChEBI" id="CHEBI:7896"/>
        <dbReference type="ChEBI" id="CHEBI:15377"/>
        <dbReference type="ChEBI" id="CHEBI:15378"/>
        <dbReference type="ChEBI" id="CHEBI:57287"/>
        <dbReference type="ChEBI" id="CHEBI:57379"/>
        <dbReference type="EC" id="3.1.2.2"/>
    </reaction>
    <physiologicalReaction direction="left-to-right" evidence="23">
        <dbReference type="Rhea" id="RHEA:16646"/>
    </physiologicalReaction>
</comment>
<comment type="catalytic activity">
    <reaction evidence="17">
        <text>(9Z)-octadecenoyl-CoA + H2O = (9Z)-octadecenoate + CoA + H(+)</text>
        <dbReference type="Rhea" id="RHEA:40139"/>
        <dbReference type="ChEBI" id="CHEBI:15377"/>
        <dbReference type="ChEBI" id="CHEBI:15378"/>
        <dbReference type="ChEBI" id="CHEBI:30823"/>
        <dbReference type="ChEBI" id="CHEBI:57287"/>
        <dbReference type="ChEBI" id="CHEBI:57387"/>
    </reaction>
    <physiologicalReaction direction="left-to-right" evidence="17">
        <dbReference type="Rhea" id="RHEA:40140"/>
    </physiologicalReaction>
</comment>
<reference evidence="28" key="1">
    <citation type="submission" date="2013-08" db="EMBL/GenBank/DDBJ databases">
        <authorList>
            <person name="Mendez C."/>
            <person name="Richter M."/>
            <person name="Ferrer M."/>
            <person name="Sanchez J."/>
        </authorList>
    </citation>
    <scope>NUCLEOTIDE SEQUENCE</scope>
</reference>
<dbReference type="EC" id="3.1.2.2" evidence="19"/>
<reference evidence="28" key="2">
    <citation type="journal article" date="2014" name="ISME J.">
        <title>Microbial stratification in low pH oxic and suboxic macroscopic growths along an acid mine drainage.</title>
        <authorList>
            <person name="Mendez-Garcia C."/>
            <person name="Mesa V."/>
            <person name="Sprenger R.R."/>
            <person name="Richter M."/>
            <person name="Diez M.S."/>
            <person name="Solano J."/>
            <person name="Bargiela R."/>
            <person name="Golyshina O.V."/>
            <person name="Manteca A."/>
            <person name="Ramos J.L."/>
            <person name="Gallego J.R."/>
            <person name="Llorente I."/>
            <person name="Martins Dos Santos V.A."/>
            <person name="Jensen O.N."/>
            <person name="Pelaez A.I."/>
            <person name="Sanchez J."/>
            <person name="Ferrer M."/>
        </authorList>
    </citation>
    <scope>NUCLEOTIDE SEQUENCE</scope>
</reference>
<keyword evidence="14" id="KW-0472">Membrane</keyword>
<keyword evidence="7" id="KW-0053">Apoptosis</keyword>
<dbReference type="EMBL" id="AUZY01006694">
    <property type="protein sequence ID" value="EQD53555.1"/>
    <property type="molecule type" value="Genomic_DNA"/>
</dbReference>
<evidence type="ECO:0000256" key="15">
    <source>
        <dbReference type="ARBA" id="ARBA00023273"/>
    </source>
</evidence>
<dbReference type="GO" id="GO:0016787">
    <property type="term" value="F:hydrolase activity"/>
    <property type="evidence" value="ECO:0007669"/>
    <property type="project" value="UniProtKB-KW"/>
</dbReference>
<comment type="subcellular location">
    <subcellularLocation>
        <location evidence="3">Cell projection</location>
        <location evidence="3">Ruffle membrane</location>
    </subcellularLocation>
    <subcellularLocation>
        <location evidence="1">Cytoplasm</location>
    </subcellularLocation>
    <subcellularLocation>
        <location evidence="4">Mitochondrion inner membrane</location>
        <topology evidence="4">Peripheral membrane protein</topology>
    </subcellularLocation>
    <subcellularLocation>
        <location evidence="2">Mitochondrion intermembrane space</location>
    </subcellularLocation>
</comment>
<dbReference type="InterPro" id="IPR006683">
    <property type="entry name" value="Thioestr_dom"/>
</dbReference>
<evidence type="ECO:0000256" key="12">
    <source>
        <dbReference type="ARBA" id="ARBA00023098"/>
    </source>
</evidence>
<evidence type="ECO:0000256" key="8">
    <source>
        <dbReference type="ARBA" id="ARBA00022792"/>
    </source>
</evidence>
<dbReference type="Pfam" id="PF03061">
    <property type="entry name" value="4HBT"/>
    <property type="match status" value="1"/>
</dbReference>
<evidence type="ECO:0000256" key="17">
    <source>
        <dbReference type="ARBA" id="ARBA00037002"/>
    </source>
</evidence>
<evidence type="ECO:0000313" key="28">
    <source>
        <dbReference type="EMBL" id="EQD53555.1"/>
    </source>
</evidence>
<comment type="catalytic activity">
    <reaction evidence="25">
        <text>dodecanoyl-CoA + H2O = dodecanoate + CoA + H(+)</text>
        <dbReference type="Rhea" id="RHEA:30135"/>
        <dbReference type="ChEBI" id="CHEBI:15377"/>
        <dbReference type="ChEBI" id="CHEBI:15378"/>
        <dbReference type="ChEBI" id="CHEBI:18262"/>
        <dbReference type="ChEBI" id="CHEBI:57287"/>
        <dbReference type="ChEBI" id="CHEBI:57375"/>
    </reaction>
    <physiologicalReaction direction="left-to-right" evidence="25">
        <dbReference type="Rhea" id="RHEA:30136"/>
    </physiologicalReaction>
</comment>
<organism evidence="28">
    <name type="scientific">mine drainage metagenome</name>
    <dbReference type="NCBI Taxonomy" id="410659"/>
    <lineage>
        <taxon>unclassified sequences</taxon>
        <taxon>metagenomes</taxon>
        <taxon>ecological metagenomes</taxon>
    </lineage>
</organism>
<name>T1BHE6_9ZZZZ</name>
<dbReference type="CDD" id="cd03443">
    <property type="entry name" value="PaaI_thioesterase"/>
    <property type="match status" value="1"/>
</dbReference>
<keyword evidence="5" id="KW-1003">Cell membrane</keyword>
<dbReference type="GO" id="GO:0005758">
    <property type="term" value="C:mitochondrial intermembrane space"/>
    <property type="evidence" value="ECO:0007669"/>
    <property type="project" value="UniProtKB-SubCell"/>
</dbReference>
<dbReference type="GO" id="GO:0006915">
    <property type="term" value="P:apoptotic process"/>
    <property type="evidence" value="ECO:0007669"/>
    <property type="project" value="UniProtKB-KW"/>
</dbReference>
<dbReference type="GO" id="GO:0006631">
    <property type="term" value="P:fatty acid metabolic process"/>
    <property type="evidence" value="ECO:0007669"/>
    <property type="project" value="UniProtKB-KW"/>
</dbReference>
<protein>
    <recommendedName>
        <fullName evidence="20">Acyl-coenzyme A thioesterase THEM4</fullName>
        <ecNumber evidence="19">3.1.2.2</ecNumber>
    </recommendedName>
    <alternativeName>
        <fullName evidence="21">Thioesterase superfamily member 4</fullName>
    </alternativeName>
</protein>
<dbReference type="GO" id="GO:0005743">
    <property type="term" value="C:mitochondrial inner membrane"/>
    <property type="evidence" value="ECO:0007669"/>
    <property type="project" value="UniProtKB-SubCell"/>
</dbReference>
<evidence type="ECO:0000256" key="22">
    <source>
        <dbReference type="ARBA" id="ARBA00047588"/>
    </source>
</evidence>
<keyword evidence="9" id="KW-0378">Hydrolase</keyword>
<keyword evidence="13" id="KW-0496">Mitochondrion</keyword>
<evidence type="ECO:0000256" key="4">
    <source>
        <dbReference type="ARBA" id="ARBA00004637"/>
    </source>
</evidence>
<comment type="catalytic activity">
    <reaction evidence="22">
        <text>octanoyl-CoA + H2O = octanoate + CoA + H(+)</text>
        <dbReference type="Rhea" id="RHEA:30143"/>
        <dbReference type="ChEBI" id="CHEBI:15377"/>
        <dbReference type="ChEBI" id="CHEBI:15378"/>
        <dbReference type="ChEBI" id="CHEBI:25646"/>
        <dbReference type="ChEBI" id="CHEBI:57287"/>
        <dbReference type="ChEBI" id="CHEBI:57386"/>
    </reaction>
    <physiologicalReaction direction="left-to-right" evidence="22">
        <dbReference type="Rhea" id="RHEA:30144"/>
    </physiologicalReaction>
</comment>
<evidence type="ECO:0000256" key="13">
    <source>
        <dbReference type="ARBA" id="ARBA00023128"/>
    </source>
</evidence>
<comment type="caution">
    <text evidence="28">The sequence shown here is derived from an EMBL/GenBank/DDBJ whole genome shotgun (WGS) entry which is preliminary data.</text>
</comment>
<proteinExistence type="inferred from homology"/>
<evidence type="ECO:0000256" key="7">
    <source>
        <dbReference type="ARBA" id="ARBA00022703"/>
    </source>
</evidence>
<evidence type="ECO:0000259" key="27">
    <source>
        <dbReference type="Pfam" id="PF03061"/>
    </source>
</evidence>
<evidence type="ECO:0000256" key="1">
    <source>
        <dbReference type="ARBA" id="ARBA00004496"/>
    </source>
</evidence>
<dbReference type="Gene3D" id="3.10.129.10">
    <property type="entry name" value="Hotdog Thioesterase"/>
    <property type="match status" value="1"/>
</dbReference>
<evidence type="ECO:0000256" key="14">
    <source>
        <dbReference type="ARBA" id="ARBA00023136"/>
    </source>
</evidence>
<evidence type="ECO:0000256" key="21">
    <source>
        <dbReference type="ARBA" id="ARBA00043210"/>
    </source>
</evidence>
<dbReference type="InterPro" id="IPR052365">
    <property type="entry name" value="THEM4/THEM5_acyl-CoA_thioest"/>
</dbReference>
<evidence type="ECO:0000256" key="2">
    <source>
        <dbReference type="ARBA" id="ARBA00004569"/>
    </source>
</evidence>
<keyword evidence="15" id="KW-0966">Cell projection</keyword>
<feature type="domain" description="Thioesterase" evidence="27">
    <location>
        <begin position="121"/>
        <end position="187"/>
    </location>
</feature>
<keyword evidence="10" id="KW-0276">Fatty acid metabolism</keyword>
<evidence type="ECO:0000256" key="23">
    <source>
        <dbReference type="ARBA" id="ARBA00047734"/>
    </source>
</evidence>
<evidence type="ECO:0000256" key="24">
    <source>
        <dbReference type="ARBA" id="ARBA00047969"/>
    </source>
</evidence>
<evidence type="ECO:0000256" key="5">
    <source>
        <dbReference type="ARBA" id="ARBA00022475"/>
    </source>
</evidence>
<keyword evidence="8" id="KW-0999">Mitochondrion inner membrane</keyword>
<sequence>MTTSTEERRATVAGLLRDIGHDFVARDVDDGLLDEIIAALRPVHDVLDESPMRERHPPDALTMLTRSLPSRDDPHRHLFADSVVSGEANPHGLGAEIWREDESVVSRVVLGRAFEGAPRRVHGGVVAALLDETMGLVMGVHDAFGFTARLEVTFREPVPVDTEVVARAWLAHRDGRKSTILATLTCAEAVLVEASALFIAVDPARFLATPRTT</sequence>
<evidence type="ECO:0000256" key="18">
    <source>
        <dbReference type="ARBA" id="ARBA00038456"/>
    </source>
</evidence>
<comment type="catalytic activity">
    <reaction evidence="26">
        <text>tetradecanoyl-CoA + H2O = tetradecanoate + CoA + H(+)</text>
        <dbReference type="Rhea" id="RHEA:40119"/>
        <dbReference type="ChEBI" id="CHEBI:15377"/>
        <dbReference type="ChEBI" id="CHEBI:15378"/>
        <dbReference type="ChEBI" id="CHEBI:30807"/>
        <dbReference type="ChEBI" id="CHEBI:57287"/>
        <dbReference type="ChEBI" id="CHEBI:57385"/>
    </reaction>
    <physiologicalReaction direction="left-to-right" evidence="26">
        <dbReference type="Rhea" id="RHEA:40120"/>
    </physiologicalReaction>
</comment>
<dbReference type="GO" id="GO:0032587">
    <property type="term" value="C:ruffle membrane"/>
    <property type="evidence" value="ECO:0007669"/>
    <property type="project" value="UniProtKB-SubCell"/>
</dbReference>
<keyword evidence="12" id="KW-0443">Lipid metabolism</keyword>
<comment type="catalytic activity">
    <reaction evidence="16">
        <text>(5Z,8Z,11Z,14Z)-eicosatetraenoyl-CoA + H2O = (5Z,8Z,11Z,14Z)-eicosatetraenoate + CoA + H(+)</text>
        <dbReference type="Rhea" id="RHEA:40151"/>
        <dbReference type="ChEBI" id="CHEBI:15377"/>
        <dbReference type="ChEBI" id="CHEBI:15378"/>
        <dbReference type="ChEBI" id="CHEBI:32395"/>
        <dbReference type="ChEBI" id="CHEBI:57287"/>
        <dbReference type="ChEBI" id="CHEBI:57368"/>
    </reaction>
    <physiologicalReaction direction="left-to-right" evidence="16">
        <dbReference type="Rhea" id="RHEA:40152"/>
    </physiologicalReaction>
</comment>
<dbReference type="SUPFAM" id="SSF54637">
    <property type="entry name" value="Thioesterase/thiol ester dehydrase-isomerase"/>
    <property type="match status" value="1"/>
</dbReference>
<evidence type="ECO:0000256" key="26">
    <source>
        <dbReference type="ARBA" id="ARBA00048180"/>
    </source>
</evidence>
<evidence type="ECO:0000256" key="19">
    <source>
        <dbReference type="ARBA" id="ARBA00038848"/>
    </source>
</evidence>
<dbReference type="AlphaFoldDB" id="T1BHE6"/>
<gene>
    <name evidence="28" type="ORF">B1B_10175</name>
</gene>
<dbReference type="InterPro" id="IPR029069">
    <property type="entry name" value="HotDog_dom_sf"/>
</dbReference>
<evidence type="ECO:0000256" key="3">
    <source>
        <dbReference type="ARBA" id="ARBA00004632"/>
    </source>
</evidence>
<evidence type="ECO:0000256" key="25">
    <source>
        <dbReference type="ARBA" id="ARBA00048074"/>
    </source>
</evidence>
<comment type="catalytic activity">
    <reaction evidence="24">
        <text>decanoyl-CoA + H2O = decanoate + CoA + H(+)</text>
        <dbReference type="Rhea" id="RHEA:40059"/>
        <dbReference type="ChEBI" id="CHEBI:15377"/>
        <dbReference type="ChEBI" id="CHEBI:15378"/>
        <dbReference type="ChEBI" id="CHEBI:27689"/>
        <dbReference type="ChEBI" id="CHEBI:57287"/>
        <dbReference type="ChEBI" id="CHEBI:61430"/>
    </reaction>
    <physiologicalReaction direction="left-to-right" evidence="24">
        <dbReference type="Rhea" id="RHEA:40060"/>
    </physiologicalReaction>
</comment>
<accession>T1BHE6</accession>
<keyword evidence="11" id="KW-0809">Transit peptide</keyword>
<evidence type="ECO:0000256" key="11">
    <source>
        <dbReference type="ARBA" id="ARBA00022946"/>
    </source>
</evidence>
<evidence type="ECO:0000256" key="10">
    <source>
        <dbReference type="ARBA" id="ARBA00022832"/>
    </source>
</evidence>